<dbReference type="GO" id="GO:0005576">
    <property type="term" value="C:extracellular region"/>
    <property type="evidence" value="ECO:0007669"/>
    <property type="project" value="UniProtKB-SubCell"/>
</dbReference>
<comment type="cofactor">
    <cofactor evidence="1">
        <name>Ca(2+)</name>
        <dbReference type="ChEBI" id="CHEBI:29108"/>
    </cofactor>
</comment>
<evidence type="ECO:0000256" key="18">
    <source>
        <dbReference type="SAM" id="SignalP"/>
    </source>
</evidence>
<evidence type="ECO:0000259" key="19">
    <source>
        <dbReference type="Pfam" id="PF00884"/>
    </source>
</evidence>
<comment type="catalytic activity">
    <reaction evidence="12">
        <text>Hydrolysis of the 2-sulfate groups of the 2-O-sulfo-D-glucuronate residues of chondroitin sulfate, heparin and heparitin sulfate.</text>
        <dbReference type="EC" id="3.1.6.18"/>
    </reaction>
</comment>
<dbReference type="SUPFAM" id="SSF53649">
    <property type="entry name" value="Alkaline phosphatase-like"/>
    <property type="match status" value="1"/>
</dbReference>
<evidence type="ECO:0000256" key="13">
    <source>
        <dbReference type="ARBA" id="ARBA00035675"/>
    </source>
</evidence>
<dbReference type="Gene3D" id="3.40.720.10">
    <property type="entry name" value="Alkaline Phosphatase, subunit A"/>
    <property type="match status" value="1"/>
</dbReference>
<dbReference type="RefSeq" id="XP_001747874.1">
    <property type="nucleotide sequence ID" value="XM_001747822.1"/>
</dbReference>
<dbReference type="PANTHER" id="PTHR45953">
    <property type="entry name" value="IDURONATE 2-SULFATASE"/>
    <property type="match status" value="1"/>
</dbReference>
<keyword evidence="21" id="KW-1185">Reference proteome</keyword>
<dbReference type="STRING" id="81824.A9V5D4"/>
<dbReference type="GO" id="GO:0015024">
    <property type="term" value="F:glucuronate-2-sulfatase activity"/>
    <property type="evidence" value="ECO:0007669"/>
    <property type="project" value="UniProtKB-EC"/>
</dbReference>
<dbReference type="FunFam" id="3.40.720.10:FF:000039">
    <property type="entry name" value="arylsulfatase K"/>
    <property type="match status" value="1"/>
</dbReference>
<dbReference type="CDD" id="cd16150">
    <property type="entry name" value="sulfatase_like"/>
    <property type="match status" value="1"/>
</dbReference>
<evidence type="ECO:0000256" key="2">
    <source>
        <dbReference type="ARBA" id="ARBA00004371"/>
    </source>
</evidence>
<evidence type="ECO:0000256" key="15">
    <source>
        <dbReference type="ARBA" id="ARBA00035719"/>
    </source>
</evidence>
<dbReference type="GO" id="GO:0005764">
    <property type="term" value="C:lysosome"/>
    <property type="evidence" value="ECO:0000318"/>
    <property type="project" value="GO_Central"/>
</dbReference>
<dbReference type="EMBL" id="CH991560">
    <property type="protein sequence ID" value="EDQ87261.1"/>
    <property type="molecule type" value="Genomic_DNA"/>
</dbReference>
<dbReference type="GO" id="GO:0004423">
    <property type="term" value="F:iduronate-2-sulfatase activity"/>
    <property type="evidence" value="ECO:0000318"/>
    <property type="project" value="GO_Central"/>
</dbReference>
<evidence type="ECO:0000256" key="14">
    <source>
        <dbReference type="ARBA" id="ARBA00035710"/>
    </source>
</evidence>
<dbReference type="PANTHER" id="PTHR45953:SF1">
    <property type="entry name" value="IDURONATE 2-SULFATASE"/>
    <property type="match status" value="1"/>
</dbReference>
<evidence type="ECO:0000256" key="1">
    <source>
        <dbReference type="ARBA" id="ARBA00001913"/>
    </source>
</evidence>
<reference evidence="20 21" key="1">
    <citation type="journal article" date="2008" name="Nature">
        <title>The genome of the choanoflagellate Monosiga brevicollis and the origin of metazoans.</title>
        <authorList>
            <consortium name="JGI Sequencing"/>
            <person name="King N."/>
            <person name="Westbrook M.J."/>
            <person name="Young S.L."/>
            <person name="Kuo A."/>
            <person name="Abedin M."/>
            <person name="Chapman J."/>
            <person name="Fairclough S."/>
            <person name="Hellsten U."/>
            <person name="Isogai Y."/>
            <person name="Letunic I."/>
            <person name="Marr M."/>
            <person name="Pincus D."/>
            <person name="Putnam N."/>
            <person name="Rokas A."/>
            <person name="Wright K.J."/>
            <person name="Zuzow R."/>
            <person name="Dirks W."/>
            <person name="Good M."/>
            <person name="Goodstein D."/>
            <person name="Lemons D."/>
            <person name="Li W."/>
            <person name="Lyons J.B."/>
            <person name="Morris A."/>
            <person name="Nichols S."/>
            <person name="Richter D.J."/>
            <person name="Salamov A."/>
            <person name="Bork P."/>
            <person name="Lim W.A."/>
            <person name="Manning G."/>
            <person name="Miller W.T."/>
            <person name="McGinnis W."/>
            <person name="Shapiro H."/>
            <person name="Tjian R."/>
            <person name="Grigoriev I.V."/>
            <person name="Rokhsar D."/>
        </authorList>
    </citation>
    <scope>NUCLEOTIDE SEQUENCE [LARGE SCALE GENOMIC DNA]</scope>
    <source>
        <strain evidence="21">MX1 / ATCC 50154</strain>
    </source>
</reference>
<evidence type="ECO:0000256" key="11">
    <source>
        <dbReference type="ARBA" id="ARBA00035026"/>
    </source>
</evidence>
<protein>
    <recommendedName>
        <fullName evidence="14">Arylsulfatase K</fullName>
        <ecNumber evidence="11">3.1.6.1</ecNumber>
        <ecNumber evidence="13">3.1.6.18</ecNumber>
    </recommendedName>
    <alternativeName>
        <fullName evidence="15">Glucuronate-2-sulfatase</fullName>
    </alternativeName>
</protein>
<keyword evidence="9" id="KW-0325">Glycoprotein</keyword>
<organism evidence="20 21">
    <name type="scientific">Monosiga brevicollis</name>
    <name type="common">Choanoflagellate</name>
    <dbReference type="NCBI Taxonomy" id="81824"/>
    <lineage>
        <taxon>Eukaryota</taxon>
        <taxon>Choanoflagellata</taxon>
        <taxon>Craspedida</taxon>
        <taxon>Salpingoecidae</taxon>
        <taxon>Monosiga</taxon>
    </lineage>
</organism>
<name>A9V5D4_MONBE</name>
<keyword evidence="5" id="KW-0479">Metal-binding</keyword>
<evidence type="ECO:0000256" key="9">
    <source>
        <dbReference type="ARBA" id="ARBA00023180"/>
    </source>
</evidence>
<evidence type="ECO:0000313" key="21">
    <source>
        <dbReference type="Proteomes" id="UP000001357"/>
    </source>
</evidence>
<feature type="signal peptide" evidence="18">
    <location>
        <begin position="1"/>
        <end position="20"/>
    </location>
</feature>
<accession>A9V5D4</accession>
<dbReference type="eggNOG" id="KOG3867">
    <property type="taxonomic scope" value="Eukaryota"/>
</dbReference>
<keyword evidence="10" id="KW-0458">Lysosome</keyword>
<dbReference type="AlphaFoldDB" id="A9V5D4"/>
<dbReference type="EC" id="3.1.6.1" evidence="11"/>
<evidence type="ECO:0000256" key="12">
    <source>
        <dbReference type="ARBA" id="ARBA00035590"/>
    </source>
</evidence>
<dbReference type="OMA" id="THEPRSH"/>
<evidence type="ECO:0000256" key="16">
    <source>
        <dbReference type="ARBA" id="ARBA00045156"/>
    </source>
</evidence>
<dbReference type="GeneID" id="5893210"/>
<dbReference type="Proteomes" id="UP000001357">
    <property type="component" value="Unassembled WGS sequence"/>
</dbReference>
<evidence type="ECO:0000256" key="7">
    <source>
        <dbReference type="ARBA" id="ARBA00022801"/>
    </source>
</evidence>
<comment type="function">
    <text evidence="16">Catalyzes the hydrolysis of pseudosubstrates such as p-nitrocatechol sulfate and p-nitrophenyl sulfate. Catalyzes the hydrolysis of the 2-sulfate groups of the 2-O-sulfo-D-glucuronate residues of chondroitin sulfate, heparin and heparitin sulfate. Acts selectively on 2-sulfoglucuronate and lacks activity against 2-sulfoiduronate.</text>
</comment>
<dbReference type="InParanoid" id="A9V5D4"/>
<keyword evidence="7" id="KW-0378">Hydrolase</keyword>
<dbReference type="GO" id="GO:0004065">
    <property type="term" value="F:arylsulfatase activity"/>
    <property type="evidence" value="ECO:0007669"/>
    <property type="project" value="UniProtKB-EC"/>
</dbReference>
<dbReference type="KEGG" id="mbr:MONBRDRAFT_27473"/>
<evidence type="ECO:0000256" key="8">
    <source>
        <dbReference type="ARBA" id="ARBA00022837"/>
    </source>
</evidence>
<evidence type="ECO:0000256" key="5">
    <source>
        <dbReference type="ARBA" id="ARBA00022723"/>
    </source>
</evidence>
<comment type="subcellular location">
    <subcellularLocation>
        <location evidence="2">Lysosome</location>
    </subcellularLocation>
    <subcellularLocation>
        <location evidence="3">Secreted</location>
    </subcellularLocation>
</comment>
<dbReference type="InterPro" id="IPR017850">
    <property type="entry name" value="Alkaline_phosphatase_core_sf"/>
</dbReference>
<dbReference type="EC" id="3.1.6.18" evidence="13"/>
<evidence type="ECO:0000313" key="20">
    <source>
        <dbReference type="EMBL" id="EDQ87261.1"/>
    </source>
</evidence>
<keyword evidence="4" id="KW-0964">Secreted</keyword>
<sequence length="619" mass="67364">MALLGLLVLVLALASRGAVAGSAAESCSQVSSNACIHNAQRSMGVVAVEDAGACCQLCLNTSGCRAYTAWQQPNGTMSCNRFTTSDPTKIASGNCTSGLGKKVPNFIFVFPDTLRAESFGAYGNPFPNVSPNLDKFAEEGVRFNQAHVMHTQCSPSRCTMVTGRYMHLQGHRTQTHLVQDYEANYFRILKEHGYHVQYFGKNDMFSAMAFNLSVSAWAGNIGYASGSNPFPFGETGYYSFLRTGAGAVNASDLSNGDTLGVHNAINFLNSKPPEPFLLFLPSRGAHPPYGAPAPFHNLFTADKVKEKIKLRPRNIASKPTYMQNSNGIPHFRNLTYLNDDFFYQIQANYLNMIAYTDWLFGNLLEGLDQSGLRNNTAIFFSSDHGDFGGDFGLVEKWPGSMSDVLTRVPLLAQVPGGAKNHVVEAPVQTADILETMLALAEIDVDFVRFGQNLAPQLAGSEGQLNRTVYSEGGFYFSNEQMIEANECLSGGPKADYYPRGLEEAQPNGSPRAVMLRNLTAKLVYRPTGISELYNLTADPLELSNVFEDAAHASLRAAMMQQLTDWMVLTSDVTPVVTDSRGAPGYPYPIAAECAVEPLPDEAVTAIDPLDYLAINGVRE</sequence>
<keyword evidence="6 18" id="KW-0732">Signal</keyword>
<evidence type="ECO:0000256" key="6">
    <source>
        <dbReference type="ARBA" id="ARBA00022729"/>
    </source>
</evidence>
<feature type="chain" id="PRO_5002742809" description="Arylsulfatase K" evidence="18">
    <location>
        <begin position="21"/>
        <end position="619"/>
    </location>
</feature>
<evidence type="ECO:0000256" key="4">
    <source>
        <dbReference type="ARBA" id="ARBA00022525"/>
    </source>
</evidence>
<evidence type="ECO:0000256" key="17">
    <source>
        <dbReference type="ARBA" id="ARBA00048030"/>
    </source>
</evidence>
<keyword evidence="8" id="KW-0106">Calcium</keyword>
<feature type="domain" description="Sulfatase N-terminal" evidence="19">
    <location>
        <begin position="104"/>
        <end position="441"/>
    </location>
</feature>
<comment type="catalytic activity">
    <reaction evidence="17">
        <text>an aryl sulfate + H2O = a phenol + sulfate + H(+)</text>
        <dbReference type="Rhea" id="RHEA:17261"/>
        <dbReference type="ChEBI" id="CHEBI:15377"/>
        <dbReference type="ChEBI" id="CHEBI:15378"/>
        <dbReference type="ChEBI" id="CHEBI:16189"/>
        <dbReference type="ChEBI" id="CHEBI:33853"/>
        <dbReference type="ChEBI" id="CHEBI:140317"/>
        <dbReference type="EC" id="3.1.6.1"/>
    </reaction>
</comment>
<evidence type="ECO:0000256" key="10">
    <source>
        <dbReference type="ARBA" id="ARBA00023228"/>
    </source>
</evidence>
<dbReference type="GO" id="GO:0046872">
    <property type="term" value="F:metal ion binding"/>
    <property type="evidence" value="ECO:0007669"/>
    <property type="project" value="UniProtKB-KW"/>
</dbReference>
<gene>
    <name evidence="20" type="ORF">MONBRDRAFT_27473</name>
</gene>
<dbReference type="Pfam" id="PF00884">
    <property type="entry name" value="Sulfatase"/>
    <property type="match status" value="1"/>
</dbReference>
<dbReference type="InterPro" id="IPR000917">
    <property type="entry name" value="Sulfatase_N"/>
</dbReference>
<evidence type="ECO:0000256" key="3">
    <source>
        <dbReference type="ARBA" id="ARBA00004613"/>
    </source>
</evidence>
<proteinExistence type="predicted"/>